<dbReference type="OrthoDB" id="6191410at2"/>
<dbReference type="EMBL" id="RCCI01000005">
    <property type="protein sequence ID" value="RLJ65352.1"/>
    <property type="molecule type" value="Genomic_DNA"/>
</dbReference>
<evidence type="ECO:0000259" key="1">
    <source>
        <dbReference type="Pfam" id="PF08241"/>
    </source>
</evidence>
<dbReference type="Proteomes" id="UP000268908">
    <property type="component" value="Unassembled WGS sequence"/>
</dbReference>
<keyword evidence="2" id="KW-0489">Methyltransferase</keyword>
<evidence type="ECO:0000313" key="2">
    <source>
        <dbReference type="EMBL" id="RLJ65352.1"/>
    </source>
</evidence>
<accession>A0A497XEB7</accession>
<comment type="caution">
    <text evidence="2">The sequence shown here is derived from an EMBL/GenBank/DDBJ whole genome shotgun (WGS) entry which is preliminary data.</text>
</comment>
<feature type="domain" description="Methyltransferase type 11" evidence="1">
    <location>
        <begin position="70"/>
        <end position="119"/>
    </location>
</feature>
<keyword evidence="3" id="KW-1185">Reference proteome</keyword>
<reference evidence="2 3" key="1">
    <citation type="submission" date="2018-10" db="EMBL/GenBank/DDBJ databases">
        <title>Genomic Encyclopedia of Type Strains, Phase IV (KMG-IV): sequencing the most valuable type-strain genomes for metagenomic binning, comparative biology and taxonomic classification.</title>
        <authorList>
            <person name="Goeker M."/>
        </authorList>
    </citation>
    <scope>NUCLEOTIDE SEQUENCE [LARGE SCALE GENOMIC DNA]</scope>
    <source>
        <strain evidence="2 3">DSM 26916</strain>
    </source>
</reference>
<dbReference type="InterPro" id="IPR013216">
    <property type="entry name" value="Methyltransf_11"/>
</dbReference>
<evidence type="ECO:0000313" key="3">
    <source>
        <dbReference type="Proteomes" id="UP000268908"/>
    </source>
</evidence>
<proteinExistence type="predicted"/>
<dbReference type="InterPro" id="IPR029063">
    <property type="entry name" value="SAM-dependent_MTases_sf"/>
</dbReference>
<dbReference type="AlphaFoldDB" id="A0A497XEB7"/>
<dbReference type="GO" id="GO:0008757">
    <property type="term" value="F:S-adenosylmethionine-dependent methyltransferase activity"/>
    <property type="evidence" value="ECO:0007669"/>
    <property type="project" value="InterPro"/>
</dbReference>
<dbReference type="GO" id="GO:0032259">
    <property type="term" value="P:methylation"/>
    <property type="evidence" value="ECO:0007669"/>
    <property type="project" value="UniProtKB-KW"/>
</dbReference>
<dbReference type="SUPFAM" id="SSF53335">
    <property type="entry name" value="S-adenosyl-L-methionine-dependent methyltransferases"/>
    <property type="match status" value="1"/>
</dbReference>
<keyword evidence="2" id="KW-0808">Transferase</keyword>
<protein>
    <submittedName>
        <fullName evidence="2">Methyltransferase family protein</fullName>
    </submittedName>
</protein>
<gene>
    <name evidence="2" type="ORF">DFR35_2014</name>
</gene>
<sequence>MTISGFADWLETPQGRYVLDWELARHDQIVADIFGFNAIQLGLPQLDYLRANRMPFRFSSDDRADVSPVAVRATPLQLPFATNSIDLVVLPHALEFEDNPHQVLREVERVLVPEGSVVVTGFNPFSLWGARRRLARRTLPPPWRGQYISVPRLKDWFALLGFETRAGAFGCYAPPARQEKWLRRWDFMERAGDRWWPFAGGVYVLQAIKRVHGMRLIMPTWTDRKARARALVAPVTQKKADSQ</sequence>
<dbReference type="RefSeq" id="WP_121242135.1">
    <property type="nucleotide sequence ID" value="NZ_BHVV01000008.1"/>
</dbReference>
<dbReference type="Gene3D" id="3.40.50.150">
    <property type="entry name" value="Vaccinia Virus protein VP39"/>
    <property type="match status" value="1"/>
</dbReference>
<organism evidence="2 3">
    <name type="scientific">Sulfurisoma sediminicola</name>
    <dbReference type="NCBI Taxonomy" id="1381557"/>
    <lineage>
        <taxon>Bacteria</taxon>
        <taxon>Pseudomonadati</taxon>
        <taxon>Pseudomonadota</taxon>
        <taxon>Betaproteobacteria</taxon>
        <taxon>Nitrosomonadales</taxon>
        <taxon>Sterolibacteriaceae</taxon>
        <taxon>Sulfurisoma</taxon>
    </lineage>
</organism>
<name>A0A497XEB7_9PROT</name>
<dbReference type="Pfam" id="PF08241">
    <property type="entry name" value="Methyltransf_11"/>
    <property type="match status" value="1"/>
</dbReference>